<evidence type="ECO:0000256" key="6">
    <source>
        <dbReference type="SAM" id="Phobius"/>
    </source>
</evidence>
<dbReference type="InterPro" id="IPR019931">
    <property type="entry name" value="LPXTG_anchor"/>
</dbReference>
<feature type="region of interest" description="Disordered" evidence="5">
    <location>
        <begin position="34"/>
        <end position="63"/>
    </location>
</feature>
<dbReference type="Gene3D" id="2.40.10.10">
    <property type="entry name" value="Trypsin-like serine proteases"/>
    <property type="match status" value="2"/>
</dbReference>
<evidence type="ECO:0000256" key="4">
    <source>
        <dbReference type="ARBA" id="ARBA00023088"/>
    </source>
</evidence>
<keyword evidence="3 7" id="KW-0732">Signal</keyword>
<gene>
    <name evidence="9" type="ORF">H9638_01505</name>
</gene>
<comment type="caution">
    <text evidence="9">The sequence shown here is derived from an EMBL/GenBank/DDBJ whole genome shotgun (WGS) entry which is preliminary data.</text>
</comment>
<dbReference type="PROSITE" id="PS00134">
    <property type="entry name" value="TRYPSIN_HIS"/>
    <property type="match status" value="1"/>
</dbReference>
<dbReference type="Pfam" id="PF00746">
    <property type="entry name" value="Gram_pos_anchor"/>
    <property type="match status" value="1"/>
</dbReference>
<evidence type="ECO:0000313" key="9">
    <source>
        <dbReference type="EMBL" id="MBD8042479.1"/>
    </source>
</evidence>
<dbReference type="CDD" id="cd21112">
    <property type="entry name" value="alphaLP-like"/>
    <property type="match status" value="1"/>
</dbReference>
<dbReference type="Gene3D" id="2.60.40.10">
    <property type="entry name" value="Immunoglobulins"/>
    <property type="match status" value="2"/>
</dbReference>
<dbReference type="InterPro" id="IPR009003">
    <property type="entry name" value="Peptidase_S1_PA"/>
</dbReference>
<keyword evidence="10" id="KW-1185">Reference proteome</keyword>
<keyword evidence="4" id="KW-0572">Peptidoglycan-anchor</keyword>
<dbReference type="RefSeq" id="WP_191745412.1">
    <property type="nucleotide sequence ID" value="NZ_JACSQC010000001.1"/>
</dbReference>
<dbReference type="Pfam" id="PF00089">
    <property type="entry name" value="Trypsin"/>
    <property type="match status" value="1"/>
</dbReference>
<evidence type="ECO:0000313" key="10">
    <source>
        <dbReference type="Proteomes" id="UP000652763"/>
    </source>
</evidence>
<reference evidence="9 10" key="1">
    <citation type="submission" date="2020-08" db="EMBL/GenBank/DDBJ databases">
        <title>A Genomic Blueprint of the Chicken Gut Microbiome.</title>
        <authorList>
            <person name="Gilroy R."/>
            <person name="Ravi A."/>
            <person name="Getino M."/>
            <person name="Pursley I."/>
            <person name="Horton D.L."/>
            <person name="Alikhan N.-F."/>
            <person name="Baker D."/>
            <person name="Gharbi K."/>
            <person name="Hall N."/>
            <person name="Watson M."/>
            <person name="Adriaenssens E.M."/>
            <person name="Foster-Nyarko E."/>
            <person name="Jarju S."/>
            <person name="Secka A."/>
            <person name="Antonio M."/>
            <person name="Oren A."/>
            <person name="Chaudhuri R."/>
            <person name="La Ragione R.M."/>
            <person name="Hildebrand F."/>
            <person name="Pallen M.J."/>
        </authorList>
    </citation>
    <scope>NUCLEOTIDE SEQUENCE [LARGE SCALE GENOMIC DNA]</scope>
    <source>
        <strain evidence="9 10">Sa2BUA2</strain>
    </source>
</reference>
<evidence type="ECO:0000256" key="5">
    <source>
        <dbReference type="SAM" id="MobiDB-lite"/>
    </source>
</evidence>
<dbReference type="PROSITE" id="PS50847">
    <property type="entry name" value="GRAM_POS_ANCHORING"/>
    <property type="match status" value="1"/>
</dbReference>
<keyword evidence="6" id="KW-0472">Membrane</keyword>
<keyword evidence="6" id="KW-1133">Transmembrane helix</keyword>
<keyword evidence="2" id="KW-0964">Secreted</keyword>
<accession>A0ABR8YE26</accession>
<dbReference type="InterPro" id="IPR001254">
    <property type="entry name" value="Trypsin_dom"/>
</dbReference>
<keyword evidence="1" id="KW-0134">Cell wall</keyword>
<dbReference type="InterPro" id="IPR043504">
    <property type="entry name" value="Peptidase_S1_PA_chymotrypsin"/>
</dbReference>
<evidence type="ECO:0000256" key="1">
    <source>
        <dbReference type="ARBA" id="ARBA00022512"/>
    </source>
</evidence>
<dbReference type="Proteomes" id="UP000652763">
    <property type="component" value="Unassembled WGS sequence"/>
</dbReference>
<feature type="signal peptide" evidence="7">
    <location>
        <begin position="1"/>
        <end position="34"/>
    </location>
</feature>
<proteinExistence type="predicted"/>
<dbReference type="EMBL" id="JACSQC010000001">
    <property type="protein sequence ID" value="MBD8042479.1"/>
    <property type="molecule type" value="Genomic_DNA"/>
</dbReference>
<dbReference type="InterPro" id="IPR013783">
    <property type="entry name" value="Ig-like_fold"/>
</dbReference>
<sequence>MRRTSLVRSGPARAVAVTAALVVGGALIGVPAQAAPGAGEPEESAASQPAAAPETAGTADLAGALPPGLAEALQRDLGLTEAEFRDAGELGQRAAAALPRLQATEGFAGLALEDAEIVIYGSGTALEALAEELDARLEAPAATDKATDAADDESSDDKTATDAGSTPAAPAPTETAAPAPSSEPAPEESAAEGTQADAAATRTATDLTSLARDYIANVGVDGLQSISLDSDGFTINVENPEAPVTASARTLQDSAAPATPKEFADDYTNVQAVKSNGGPGVPLENVYGGQGYVSGNGSQLAGSCSIGFNGWNPAGEPAVITAGHCTGDGSLKDTYLAPTDGTNVVTTELGTFGTSVFGGPGNTPSSVENPNVGTDVAVIDGINTDLDLLAEVTGWAAGGLSETTTRITGVGSAVAGLPVCRSGLTTGWECGTVDKLAVFFVGGHKMATDPNDVRAVLGFESTLKAKGGDSGGPVIAGNTALGLVSGGMGQTDKDGFYNTVGAADLTSALSVTGGYTVALHVEAPELNIKNGDTVETDQVLTGTAPAGSAVKVTLNGSSTKVETAPDGSWSVQVPRTLSDGGKLEIEASAAIGQYNKSKTTTYSVTVKHSALAAPVLTNLADGAAVVNELRTLEGIADPTATVTLEVAPAAATEDAGEAQALAATDPQVLTVTPDKDGSFSVQLEEALSYGLYSVSASQDGAPGKTASPVVTTSFSVIYPAPAITSLRDGEVFTEATAPETISGTGVPGATLTLAVGDADPVAVVDADGNWTVELGTWAAGEYVVTATQELDGIGSAAATATIRVTELQVAGVANPKPSGKLPSTGVSGTTALLSAAGILLLGGAAGVGISRRRRSSTR</sequence>
<feature type="compositionally biased region" description="Low complexity" evidence="5">
    <location>
        <begin position="161"/>
        <end position="184"/>
    </location>
</feature>
<evidence type="ECO:0000259" key="8">
    <source>
        <dbReference type="PROSITE" id="PS50847"/>
    </source>
</evidence>
<evidence type="ECO:0000256" key="3">
    <source>
        <dbReference type="ARBA" id="ARBA00022729"/>
    </source>
</evidence>
<evidence type="ECO:0000256" key="2">
    <source>
        <dbReference type="ARBA" id="ARBA00022525"/>
    </source>
</evidence>
<organism evidence="9 10">
    <name type="scientific">Arthrobacter pullicola</name>
    <dbReference type="NCBI Taxonomy" id="2762224"/>
    <lineage>
        <taxon>Bacteria</taxon>
        <taxon>Bacillati</taxon>
        <taxon>Actinomycetota</taxon>
        <taxon>Actinomycetes</taxon>
        <taxon>Micrococcales</taxon>
        <taxon>Micrococcaceae</taxon>
        <taxon>Arthrobacter</taxon>
    </lineage>
</organism>
<dbReference type="SUPFAM" id="SSF50494">
    <property type="entry name" value="Trypsin-like serine proteases"/>
    <property type="match status" value="1"/>
</dbReference>
<dbReference type="NCBIfam" id="TIGR01167">
    <property type="entry name" value="LPXTG_anchor"/>
    <property type="match status" value="1"/>
</dbReference>
<dbReference type="NCBIfam" id="NF033510">
    <property type="entry name" value="Ca_tandemer"/>
    <property type="match status" value="2"/>
</dbReference>
<feature type="region of interest" description="Disordered" evidence="5">
    <location>
        <begin position="140"/>
        <end position="202"/>
    </location>
</feature>
<keyword evidence="6" id="KW-0812">Transmembrane</keyword>
<evidence type="ECO:0000256" key="7">
    <source>
        <dbReference type="SAM" id="SignalP"/>
    </source>
</evidence>
<feature type="domain" description="Gram-positive cocci surface proteins LPxTG" evidence="8">
    <location>
        <begin position="821"/>
        <end position="858"/>
    </location>
</feature>
<feature type="compositionally biased region" description="Low complexity" evidence="5">
    <location>
        <begin position="191"/>
        <end position="202"/>
    </location>
</feature>
<feature type="chain" id="PRO_5047327698" evidence="7">
    <location>
        <begin position="35"/>
        <end position="858"/>
    </location>
</feature>
<dbReference type="InterPro" id="IPR018114">
    <property type="entry name" value="TRYPSIN_HIS"/>
</dbReference>
<feature type="transmembrane region" description="Helical" evidence="6">
    <location>
        <begin position="831"/>
        <end position="849"/>
    </location>
</feature>
<name>A0ABR8YE26_9MICC</name>
<protein>
    <submittedName>
        <fullName evidence="9">Trypsin-like serine protease</fullName>
    </submittedName>
</protein>